<evidence type="ECO:0000313" key="3">
    <source>
        <dbReference type="EMBL" id="KAG7551793.1"/>
    </source>
</evidence>
<protein>
    <submittedName>
        <fullName evidence="3">Reverse transcriptase zinc-binding domain</fullName>
    </submittedName>
</protein>
<dbReference type="InterPro" id="IPR026960">
    <property type="entry name" value="RVT-Znf"/>
</dbReference>
<evidence type="ECO:0000313" key="4">
    <source>
        <dbReference type="Proteomes" id="UP000694240"/>
    </source>
</evidence>
<organism evidence="3 4">
    <name type="scientific">Arabidopsis thaliana x Arabidopsis arenosa</name>
    <dbReference type="NCBI Taxonomy" id="1240361"/>
    <lineage>
        <taxon>Eukaryota</taxon>
        <taxon>Viridiplantae</taxon>
        <taxon>Streptophyta</taxon>
        <taxon>Embryophyta</taxon>
        <taxon>Tracheophyta</taxon>
        <taxon>Spermatophyta</taxon>
        <taxon>Magnoliopsida</taxon>
        <taxon>eudicotyledons</taxon>
        <taxon>Gunneridae</taxon>
        <taxon>Pentapetalae</taxon>
        <taxon>rosids</taxon>
        <taxon>malvids</taxon>
        <taxon>Brassicales</taxon>
        <taxon>Brassicaceae</taxon>
        <taxon>Camelineae</taxon>
        <taxon>Arabidopsis</taxon>
    </lineage>
</organism>
<feature type="region of interest" description="Disordered" evidence="1">
    <location>
        <begin position="443"/>
        <end position="474"/>
    </location>
</feature>
<dbReference type="GO" id="GO:0004523">
    <property type="term" value="F:RNA-DNA hybrid ribonuclease activity"/>
    <property type="evidence" value="ECO:0007669"/>
    <property type="project" value="InterPro"/>
</dbReference>
<keyword evidence="3" id="KW-0695">RNA-directed DNA polymerase</keyword>
<feature type="compositionally biased region" description="Polar residues" evidence="1">
    <location>
        <begin position="458"/>
        <end position="474"/>
    </location>
</feature>
<reference evidence="3 4" key="1">
    <citation type="submission" date="2020-12" db="EMBL/GenBank/DDBJ databases">
        <title>Concerted genomic and epigenomic changes stabilize Arabidopsis allopolyploids.</title>
        <authorList>
            <person name="Chen Z."/>
        </authorList>
    </citation>
    <scope>NUCLEOTIDE SEQUENCE [LARGE SCALE GENOMIC DNA]</scope>
    <source>
        <strain evidence="3">Allo738</strain>
        <tissue evidence="3">Leaf</tissue>
    </source>
</reference>
<dbReference type="EMBL" id="JAEFBK010000011">
    <property type="protein sequence ID" value="KAG7551793.1"/>
    <property type="molecule type" value="Genomic_DNA"/>
</dbReference>
<dbReference type="Pfam" id="PF13966">
    <property type="entry name" value="zf-RVT"/>
    <property type="match status" value="1"/>
</dbReference>
<dbReference type="InterPro" id="IPR002156">
    <property type="entry name" value="RNaseH_domain"/>
</dbReference>
<feature type="compositionally biased region" description="Basic and acidic residues" evidence="1">
    <location>
        <begin position="342"/>
        <end position="400"/>
    </location>
</feature>
<dbReference type="InterPro" id="IPR000477">
    <property type="entry name" value="RT_dom"/>
</dbReference>
<gene>
    <name evidence="3" type="ORF">ISN45_Aa06g024310</name>
</gene>
<dbReference type="Pfam" id="PF14111">
    <property type="entry name" value="DUF4283"/>
    <property type="match status" value="1"/>
</dbReference>
<comment type="caution">
    <text evidence="3">The sequence shown here is derived from an EMBL/GenBank/DDBJ whole genome shotgun (WGS) entry which is preliminary data.</text>
</comment>
<proteinExistence type="predicted"/>
<dbReference type="InterPro" id="IPR005135">
    <property type="entry name" value="Endo/exonuclease/phosphatase"/>
</dbReference>
<name>A0A8T1Z0U6_9BRAS</name>
<dbReference type="PANTHER" id="PTHR33116:SF86">
    <property type="entry name" value="REVERSE TRANSCRIPTASE DOMAIN-CONTAINING PROTEIN"/>
    <property type="match status" value="1"/>
</dbReference>
<dbReference type="PROSITE" id="PS50878">
    <property type="entry name" value="RT_POL"/>
    <property type="match status" value="1"/>
</dbReference>
<dbReference type="Proteomes" id="UP000694240">
    <property type="component" value="Chromosome 11"/>
</dbReference>
<dbReference type="InterPro" id="IPR025558">
    <property type="entry name" value="DUF4283"/>
</dbReference>
<keyword evidence="3" id="KW-0808">Transferase</keyword>
<dbReference type="Pfam" id="PF03372">
    <property type="entry name" value="Exo_endo_phos"/>
    <property type="match status" value="1"/>
</dbReference>
<dbReference type="InterPro" id="IPR025836">
    <property type="entry name" value="Zn_knuckle_CX2CX4HX4C"/>
</dbReference>
<evidence type="ECO:0000256" key="1">
    <source>
        <dbReference type="SAM" id="MobiDB-lite"/>
    </source>
</evidence>
<dbReference type="GO" id="GO:0003676">
    <property type="term" value="F:nucleic acid binding"/>
    <property type="evidence" value="ECO:0007669"/>
    <property type="project" value="InterPro"/>
</dbReference>
<feature type="domain" description="Reverse transcriptase" evidence="2">
    <location>
        <begin position="1176"/>
        <end position="1458"/>
    </location>
</feature>
<sequence>MAKRVRPSWYRESPPREAPFAFEPEDEDDVVVLPQVDNSALLARLHLSLVGRMFHQGGRSIEALVSLLPKEHIWDVEGRVRGVSLGGSRFQFFFESEVDLQKILNKRPCHFNKWSFALERWAPNSGSAFPDSMTFWARTEGIPPEFWDEQILTNFGNSFGVVRRVDINKGRIHVSVRADAPLRFTKNAQIPTGEVVKVKIFYEKLLRWCSYCRRICHEVDSCPLLDANQRVLLAAKENQNSLRLSHNDDAHSHHLLHHQKELPRKSHASKALLLTTGNRSGRSETLHGDSRVQKHKPEASKASSRYGDRRDYHQRFSPPSSRYQAPREALLSRSANGPRRPSSPDHSKGKAVEEGRKRRHAESFSYEKDGEPSNKDRFVSLRKEHSPSYHSREKSRKNESIPHGSDSQLTISEPLLAPFRAKQGNSSPAFRTERPFRLNLSKRASALEKGKGKALDIRSQSPAASSETGSSAKKSLNFDSLDPCVTAPLVSHVAPGSQPEKSKSWFEITEEEEEKERNEDPEAFLAKQFSKSISFASPGAELKRKALTPSPFDAEIDWIGNPKSVPEALNLDWTAEDQAAYNELDSPRLSEEENLVDENDDLLGEELQDELQSSQVESSLPMNVSAKVKNLSDKLKLSMASGSGSAPANVTSSKEMGSSRPKAKKKENKKKDGAHNRQNPLSSAHQINSASKKIQNIKGRSPSKRLSAKSGPPKPRSSRKPALGPKSELGTAKGRARSLRPVDWKRCVVCTLQTVEPIGNSGGLALLYSNDYPIKFVFVCDRLIDIETIIDGNRVFITFVYGDPVVQYRELVWERLTRIGIIRSESWFMIGDFNEITGNHEKRGGKLRSETSFLPFRCMIDNCGMIEVPASGNLFSWVGRRSCGVTGQRVRRLIKARLDRALANEEWHNIFSHTNVEYLKLWGSDHRPLLASIQNSPTRAFKQFIFDKRWLDKPGFKESVQEGWNFPSREGDLFSLKVKNCRRTISIWKKSNSTNSEKKIVELQNQIDSAQEDESISPEALLDLKWKLCEAYWEEETFWKMKSRETWYQGGDKNTKFFHAITKQRRARNKILGLLNDDCLWIDKEVGIEGLAVDYFKDLFTTSDPQDFHSVLRDVPVMITENMNQNLTKEISSEEVKRALFSLHPDKTPGPDGMTALFYQRFWDLTGPDLVKLVQNFHSSGSFDERLNVTNICLIPKTDRPRKMAEFRPISLCNVGYKVISKVLSLRLKKLLPDLISETQSAFVAGRLITDNILIAQENFHALRTNPACKKKFMAIKTDMSKAYDRVEWSFLRALMMKMGFDQKWVDLILYCISSVSYKVLLNGSPRGYIRPSRGIRQGDPISPFLFILCTEALVAKLKDAEWNGRIQGLQISRASPSTSHLLFVDDSLFFCKADPTQGQEIINILRIYGEASGQQLNTAKSSVMFGHEVDNTTRNTIKSAIGIHRDGGMGSYLGLPEQIHGSKVQVFSFVRDRLQKRLNTWSAKFLSKGGKEVLIKSVAQALPTYVMSCFLLPKAIRSKLSSAIANFWWKSNENSNGIHWIAWDKLCTPYSDGGLGFRTLEEFNLALLAKQLWRLIRFPNSLLSRVLRGRYFRFSDPLHIGNSNRPSYGWRSIMAAKPLLVSGLRRTIGSGMLTKVWEDPWIPSTPPRPAKSLLAIRDPLLYVNDLIDQSTKLWKLDRLQALIDPEDIPLILGIRPSRTYLSDGFSWSLTKSGNYTVKSGYWAARDLSRPTCDPPFQGPGVSALQAQVWKLKTTRKLMHFAWQCISGYLATCQRLTYRHIGTEAGCPRCGAPEESINHLLFDCPPSRQIWALSPIPTSGHIFPRSSLFYNFDFLFWRGREFGIEEEIMEIFPWILWYIWKSRNRFLFENFKEPPQETLALAIHEAKSWKQAFLKDSSPEDPPSLSIEAIRPPPLISECQFDASWHASDTLSGLGWVLVGQDKVRHLGLKSTRRSLSPLHAEVDSLLWAMECMISIGDFSGAFASDCSDLISLIDNQDEWPTFAAELASFRSLICFFPAFSIRYIPRQFNCRADCLAKNARARNCLFSHVSTSVPDWLSLAESLFPIT</sequence>
<feature type="region of interest" description="Disordered" evidence="1">
    <location>
        <begin position="639"/>
        <end position="735"/>
    </location>
</feature>
<dbReference type="CDD" id="cd01650">
    <property type="entry name" value="RT_nLTR_like"/>
    <property type="match status" value="1"/>
</dbReference>
<dbReference type="InterPro" id="IPR044730">
    <property type="entry name" value="RNase_H-like_dom_plant"/>
</dbReference>
<feature type="compositionally biased region" description="Basic and acidic residues" evidence="1">
    <location>
        <begin position="281"/>
        <end position="299"/>
    </location>
</feature>
<dbReference type="Pfam" id="PF00078">
    <property type="entry name" value="RVT_1"/>
    <property type="match status" value="1"/>
</dbReference>
<dbReference type="PANTHER" id="PTHR33116">
    <property type="entry name" value="REVERSE TRANSCRIPTASE ZINC-BINDING DOMAIN-CONTAINING PROTEIN-RELATED-RELATED"/>
    <property type="match status" value="1"/>
</dbReference>
<accession>A0A8T1Z0U6</accession>
<dbReference type="Pfam" id="PF14392">
    <property type="entry name" value="zf-CCHC_4"/>
    <property type="match status" value="1"/>
</dbReference>
<feature type="compositionally biased region" description="Polar residues" evidence="1">
    <location>
        <begin position="676"/>
        <end position="694"/>
    </location>
</feature>
<feature type="compositionally biased region" description="Basic and acidic residues" evidence="1">
    <location>
        <begin position="445"/>
        <end position="456"/>
    </location>
</feature>
<feature type="compositionally biased region" description="Polar residues" evidence="1">
    <location>
        <begin position="640"/>
        <end position="656"/>
    </location>
</feature>
<feature type="region of interest" description="Disordered" evidence="1">
    <location>
        <begin position="276"/>
        <end position="409"/>
    </location>
</feature>
<keyword evidence="4" id="KW-1185">Reference proteome</keyword>
<evidence type="ECO:0000259" key="2">
    <source>
        <dbReference type="PROSITE" id="PS50878"/>
    </source>
</evidence>
<dbReference type="GO" id="GO:0003964">
    <property type="term" value="F:RNA-directed DNA polymerase activity"/>
    <property type="evidence" value="ECO:0007669"/>
    <property type="project" value="UniProtKB-KW"/>
</dbReference>
<dbReference type="Pfam" id="PF13456">
    <property type="entry name" value="RVT_3"/>
    <property type="match status" value="1"/>
</dbReference>
<dbReference type="CDD" id="cd06222">
    <property type="entry name" value="RNase_H_like"/>
    <property type="match status" value="1"/>
</dbReference>
<keyword evidence="3" id="KW-0548">Nucleotidyltransferase</keyword>
<feature type="region of interest" description="Disordered" evidence="1">
    <location>
        <begin position="490"/>
        <end position="523"/>
    </location>
</feature>